<evidence type="ECO:0000313" key="16">
    <source>
        <dbReference type="EMBL" id="GAA4798867.1"/>
    </source>
</evidence>
<dbReference type="InterPro" id="IPR024079">
    <property type="entry name" value="MetalloPept_cat_dom_sf"/>
</dbReference>
<evidence type="ECO:0000256" key="3">
    <source>
        <dbReference type="ARBA" id="ARBA00004613"/>
    </source>
</evidence>
<keyword evidence="8" id="KW-0645">Protease</keyword>
<keyword evidence="7" id="KW-0964">Secreted</keyword>
<evidence type="ECO:0000256" key="4">
    <source>
        <dbReference type="ARBA" id="ARBA00006571"/>
    </source>
</evidence>
<evidence type="ECO:0000256" key="8">
    <source>
        <dbReference type="ARBA" id="ARBA00022670"/>
    </source>
</evidence>
<evidence type="ECO:0000256" key="10">
    <source>
        <dbReference type="ARBA" id="ARBA00022801"/>
    </source>
</evidence>
<dbReference type="GO" id="GO:0008237">
    <property type="term" value="F:metallopeptidase activity"/>
    <property type="evidence" value="ECO:0007669"/>
    <property type="project" value="UniProtKB-KW"/>
</dbReference>
<feature type="signal peptide" evidence="15">
    <location>
        <begin position="1"/>
        <end position="27"/>
    </location>
</feature>
<keyword evidence="13" id="KW-1015">Disulfide bond</keyword>
<keyword evidence="9" id="KW-0479">Metal-binding</keyword>
<evidence type="ECO:0000256" key="12">
    <source>
        <dbReference type="ARBA" id="ARBA00023049"/>
    </source>
</evidence>
<organism evidence="16 17">
    <name type="scientific">Streptomyces ziwulingensis</name>
    <dbReference type="NCBI Taxonomy" id="1045501"/>
    <lineage>
        <taxon>Bacteria</taxon>
        <taxon>Bacillati</taxon>
        <taxon>Actinomycetota</taxon>
        <taxon>Actinomycetes</taxon>
        <taxon>Kitasatosporales</taxon>
        <taxon>Streptomycetaceae</taxon>
        <taxon>Streptomyces</taxon>
    </lineage>
</organism>
<evidence type="ECO:0000256" key="14">
    <source>
        <dbReference type="ARBA" id="ARBA00029927"/>
    </source>
</evidence>
<comment type="catalytic activity">
    <reaction evidence="1">
        <text>Hydrolyzes proteins with a preference for Tyr or Phe in the P1' position. Has no action on amino-acid p-nitroanilides.</text>
        <dbReference type="EC" id="3.4.24.77"/>
    </reaction>
</comment>
<evidence type="ECO:0000256" key="7">
    <source>
        <dbReference type="ARBA" id="ARBA00022525"/>
    </source>
</evidence>
<dbReference type="Proteomes" id="UP001501265">
    <property type="component" value="Unassembled WGS sequence"/>
</dbReference>
<keyword evidence="12 16" id="KW-0482">Metalloprotease</keyword>
<evidence type="ECO:0000256" key="11">
    <source>
        <dbReference type="ARBA" id="ARBA00022833"/>
    </source>
</evidence>
<sequence length="189" mass="19530">MHVRTLTAGLTAALVVTFPLASGQALAAPSAPAGHTSAAARVVTYDASATAEFRSAVDRGAAIWNESVDAVELRPVTTGQRANIRVLADNGWPRAQTTSLGNGTVYIGRQAVDQGYDTIRISAHELGHILGLPDRKPGPCSKLMSGSAAGTACTNPYPDAAERAEVEDNFGAALTGRTGPSARDSLFVD</sequence>
<evidence type="ECO:0000256" key="6">
    <source>
        <dbReference type="ARBA" id="ARBA00019129"/>
    </source>
</evidence>
<dbReference type="InterPro" id="IPR000013">
    <property type="entry name" value="Peptidase_M7"/>
</dbReference>
<dbReference type="EC" id="3.4.24.77" evidence="5"/>
<dbReference type="Gene3D" id="3.40.390.10">
    <property type="entry name" value="Collagenase (Catalytic Domain)"/>
    <property type="match status" value="1"/>
</dbReference>
<dbReference type="PRINTS" id="PR00787">
    <property type="entry name" value="NEUTRALPTASE"/>
</dbReference>
<accession>A0ABP9BT12</accession>
<evidence type="ECO:0000256" key="1">
    <source>
        <dbReference type="ARBA" id="ARBA00000612"/>
    </source>
</evidence>
<evidence type="ECO:0000256" key="13">
    <source>
        <dbReference type="ARBA" id="ARBA00023157"/>
    </source>
</evidence>
<keyword evidence="10" id="KW-0378">Hydrolase</keyword>
<dbReference type="EMBL" id="BAABIG010000024">
    <property type="protein sequence ID" value="GAA4798867.1"/>
    <property type="molecule type" value="Genomic_DNA"/>
</dbReference>
<evidence type="ECO:0000256" key="9">
    <source>
        <dbReference type="ARBA" id="ARBA00022723"/>
    </source>
</evidence>
<feature type="chain" id="PRO_5045670667" description="Extracellular small neutral protease" evidence="15">
    <location>
        <begin position="28"/>
        <end position="189"/>
    </location>
</feature>
<dbReference type="SUPFAM" id="SSF55486">
    <property type="entry name" value="Metalloproteases ('zincins'), catalytic domain"/>
    <property type="match status" value="1"/>
</dbReference>
<keyword evidence="17" id="KW-1185">Reference proteome</keyword>
<dbReference type="RefSeq" id="WP_345619916.1">
    <property type="nucleotide sequence ID" value="NZ_BAABIG010000024.1"/>
</dbReference>
<reference evidence="17" key="1">
    <citation type="journal article" date="2019" name="Int. J. Syst. Evol. Microbiol.">
        <title>The Global Catalogue of Microorganisms (GCM) 10K type strain sequencing project: providing services to taxonomists for standard genome sequencing and annotation.</title>
        <authorList>
            <consortium name="The Broad Institute Genomics Platform"/>
            <consortium name="The Broad Institute Genome Sequencing Center for Infectious Disease"/>
            <person name="Wu L."/>
            <person name="Ma J."/>
        </authorList>
    </citation>
    <scope>NUCLEOTIDE SEQUENCE [LARGE SCALE GENOMIC DNA]</scope>
    <source>
        <strain evidence="17">JCM 18081</strain>
    </source>
</reference>
<evidence type="ECO:0000256" key="15">
    <source>
        <dbReference type="SAM" id="SignalP"/>
    </source>
</evidence>
<evidence type="ECO:0000256" key="5">
    <source>
        <dbReference type="ARBA" id="ARBA00012325"/>
    </source>
</evidence>
<evidence type="ECO:0000313" key="17">
    <source>
        <dbReference type="Proteomes" id="UP001501265"/>
    </source>
</evidence>
<dbReference type="Pfam" id="PF02031">
    <property type="entry name" value="Peptidase_M7"/>
    <property type="match status" value="1"/>
</dbReference>
<name>A0ABP9BT12_9ACTN</name>
<evidence type="ECO:0000256" key="2">
    <source>
        <dbReference type="ARBA" id="ARBA00001947"/>
    </source>
</evidence>
<proteinExistence type="inferred from homology"/>
<comment type="similarity">
    <text evidence="4">Belongs to the peptidase M7 family.</text>
</comment>
<gene>
    <name evidence="16" type="ORF">GCM10023220_28560</name>
</gene>
<comment type="subcellular location">
    <subcellularLocation>
        <location evidence="3">Secreted</location>
    </subcellularLocation>
</comment>
<comment type="cofactor">
    <cofactor evidence="2">
        <name>Zn(2+)</name>
        <dbReference type="ChEBI" id="CHEBI:29105"/>
    </cofactor>
</comment>
<keyword evidence="15" id="KW-0732">Signal</keyword>
<comment type="caution">
    <text evidence="16">The sequence shown here is derived from an EMBL/GenBank/DDBJ whole genome shotgun (WGS) entry which is preliminary data.</text>
</comment>
<keyword evidence="11" id="KW-0862">Zinc</keyword>
<protein>
    <recommendedName>
        <fullName evidence="6">Extracellular small neutral protease</fullName>
        <ecNumber evidence="5">3.4.24.77</ecNumber>
    </recommendedName>
    <alternativeName>
        <fullName evidence="14">Snapalysin</fullName>
    </alternativeName>
</protein>